<dbReference type="GO" id="GO:0007059">
    <property type="term" value="P:chromosome segregation"/>
    <property type="evidence" value="ECO:0007669"/>
    <property type="project" value="UniProtKB-UniRule"/>
</dbReference>
<evidence type="ECO:0000313" key="14">
    <source>
        <dbReference type="EMBL" id="TMQ53228.1"/>
    </source>
</evidence>
<reference evidence="16 17" key="1">
    <citation type="journal article" date="2019" name="Nat. Microbiol.">
        <title>Mediterranean grassland soil C-N compound turnover is dependent on rainfall and depth, and is mediated by genomically divergent microorganisms.</title>
        <authorList>
            <person name="Diamond S."/>
            <person name="Andeer P.F."/>
            <person name="Li Z."/>
            <person name="Crits-Christoph A."/>
            <person name="Burstein D."/>
            <person name="Anantharaman K."/>
            <person name="Lane K.R."/>
            <person name="Thomas B.C."/>
            <person name="Pan C."/>
            <person name="Northen T.R."/>
            <person name="Banfield J.F."/>
        </authorList>
    </citation>
    <scope>NUCLEOTIDE SEQUENCE [LARGE SCALE GENOMIC DNA]</scope>
    <source>
        <strain evidence="14">WS_4</strain>
        <strain evidence="15">WS_7</strain>
    </source>
</reference>
<feature type="active site" evidence="10">
    <location>
        <position position="283"/>
    </location>
</feature>
<evidence type="ECO:0000256" key="9">
    <source>
        <dbReference type="ARBA" id="ARBA00023306"/>
    </source>
</evidence>
<comment type="subunit">
    <text evidence="10">Forms a cyclic heterotetrameric complex composed of two molecules of XerC and two molecules of XerD.</text>
</comment>
<accession>A0A538TDQ7</accession>
<evidence type="ECO:0000256" key="5">
    <source>
        <dbReference type="ARBA" id="ARBA00022829"/>
    </source>
</evidence>
<evidence type="ECO:0000256" key="10">
    <source>
        <dbReference type="HAMAP-Rule" id="MF_01808"/>
    </source>
</evidence>
<dbReference type="InterPro" id="IPR002104">
    <property type="entry name" value="Integrase_catalytic"/>
</dbReference>
<dbReference type="GO" id="GO:0051301">
    <property type="term" value="P:cell division"/>
    <property type="evidence" value="ECO:0007669"/>
    <property type="project" value="UniProtKB-KW"/>
</dbReference>
<comment type="function">
    <text evidence="10">Site-specific tyrosine recombinase, which acts by catalyzing the cutting and rejoining of the recombining DNA molecules. The XerC-XerD complex is essential to convert dimers of the bacterial chromosome into monomers to permit their segregation at cell division. It also contributes to the segregational stability of plasmids.</text>
</comment>
<evidence type="ECO:0000313" key="17">
    <source>
        <dbReference type="Proteomes" id="UP000319829"/>
    </source>
</evidence>
<dbReference type="Gene3D" id="1.10.150.130">
    <property type="match status" value="1"/>
</dbReference>
<dbReference type="InterPro" id="IPR044068">
    <property type="entry name" value="CB"/>
</dbReference>
<evidence type="ECO:0000256" key="3">
    <source>
        <dbReference type="ARBA" id="ARBA00022490"/>
    </source>
</evidence>
<evidence type="ECO:0000313" key="16">
    <source>
        <dbReference type="Proteomes" id="UP000317366"/>
    </source>
</evidence>
<feature type="region of interest" description="Disordered" evidence="11">
    <location>
        <begin position="1"/>
        <end position="44"/>
    </location>
</feature>
<gene>
    <name evidence="15" type="primary">xerD</name>
    <name evidence="10" type="synonym">xerC</name>
    <name evidence="14" type="ORF">E6K74_10385</name>
    <name evidence="15" type="ORF">E6K77_09675</name>
</gene>
<comment type="similarity">
    <text evidence="2">Belongs to the 'phage' integrase family. XerD subfamily.</text>
</comment>
<dbReference type="InterPro" id="IPR050090">
    <property type="entry name" value="Tyrosine_recombinase_XerCD"/>
</dbReference>
<keyword evidence="5 10" id="KW-0159">Chromosome partition</keyword>
<evidence type="ECO:0000256" key="8">
    <source>
        <dbReference type="ARBA" id="ARBA00023172"/>
    </source>
</evidence>
<dbReference type="GO" id="GO:0006313">
    <property type="term" value="P:DNA transposition"/>
    <property type="evidence" value="ECO:0007669"/>
    <property type="project" value="UniProtKB-UniRule"/>
</dbReference>
<comment type="caution">
    <text evidence="15">The sequence shown here is derived from an EMBL/GenBank/DDBJ whole genome shotgun (WGS) entry which is preliminary data.</text>
</comment>
<dbReference type="Proteomes" id="UP000319829">
    <property type="component" value="Unassembled WGS sequence"/>
</dbReference>
<evidence type="ECO:0000313" key="15">
    <source>
        <dbReference type="EMBL" id="TMQ61694.1"/>
    </source>
</evidence>
<dbReference type="GO" id="GO:0003677">
    <property type="term" value="F:DNA binding"/>
    <property type="evidence" value="ECO:0007669"/>
    <property type="project" value="UniProtKB-UniRule"/>
</dbReference>
<keyword evidence="8 10" id="KW-0233">DNA recombination</keyword>
<dbReference type="EMBL" id="VBOX01000092">
    <property type="protein sequence ID" value="TMQ61694.1"/>
    <property type="molecule type" value="Genomic_DNA"/>
</dbReference>
<dbReference type="InterPro" id="IPR011932">
    <property type="entry name" value="Recomb_XerD"/>
</dbReference>
<dbReference type="SUPFAM" id="SSF56349">
    <property type="entry name" value="DNA breaking-rejoining enzymes"/>
    <property type="match status" value="1"/>
</dbReference>
<feature type="active site" evidence="10">
    <location>
        <position position="286"/>
    </location>
</feature>
<dbReference type="InterPro" id="IPR010998">
    <property type="entry name" value="Integrase_recombinase_N"/>
</dbReference>
<evidence type="ECO:0000259" key="13">
    <source>
        <dbReference type="PROSITE" id="PS51900"/>
    </source>
</evidence>
<evidence type="ECO:0000256" key="6">
    <source>
        <dbReference type="ARBA" id="ARBA00022908"/>
    </source>
</evidence>
<feature type="active site" evidence="10">
    <location>
        <position position="309"/>
    </location>
</feature>
<evidence type="ECO:0000256" key="2">
    <source>
        <dbReference type="ARBA" id="ARBA00010450"/>
    </source>
</evidence>
<feature type="domain" description="Tyr recombinase" evidence="12">
    <location>
        <begin position="148"/>
        <end position="331"/>
    </location>
</feature>
<evidence type="ECO:0000256" key="4">
    <source>
        <dbReference type="ARBA" id="ARBA00022618"/>
    </source>
</evidence>
<dbReference type="InterPro" id="IPR011010">
    <property type="entry name" value="DNA_brk_join_enz"/>
</dbReference>
<dbReference type="PANTHER" id="PTHR30349:SF81">
    <property type="entry name" value="TYROSINE RECOMBINASE XERC"/>
    <property type="match status" value="1"/>
</dbReference>
<dbReference type="Gene3D" id="1.10.443.10">
    <property type="entry name" value="Intergrase catalytic core"/>
    <property type="match status" value="1"/>
</dbReference>
<keyword evidence="6 10" id="KW-0229">DNA integration</keyword>
<evidence type="ECO:0000256" key="7">
    <source>
        <dbReference type="ARBA" id="ARBA00023125"/>
    </source>
</evidence>
<dbReference type="Pfam" id="PF00589">
    <property type="entry name" value="Phage_integrase"/>
    <property type="match status" value="1"/>
</dbReference>
<name>A0A538TDQ7_UNCEI</name>
<dbReference type="InterPro" id="IPR004107">
    <property type="entry name" value="Integrase_SAM-like_N"/>
</dbReference>
<dbReference type="PROSITE" id="PS51898">
    <property type="entry name" value="TYR_RECOMBINASE"/>
    <property type="match status" value="1"/>
</dbReference>
<dbReference type="GO" id="GO:0005737">
    <property type="term" value="C:cytoplasm"/>
    <property type="evidence" value="ECO:0007669"/>
    <property type="project" value="UniProtKB-SubCell"/>
</dbReference>
<keyword evidence="9 10" id="KW-0131">Cell cycle</keyword>
<dbReference type="InterPro" id="IPR013762">
    <property type="entry name" value="Integrase-like_cat_sf"/>
</dbReference>
<evidence type="ECO:0000256" key="11">
    <source>
        <dbReference type="SAM" id="MobiDB-lite"/>
    </source>
</evidence>
<comment type="subcellular location">
    <subcellularLocation>
        <location evidence="1 10">Cytoplasm</location>
    </subcellularLocation>
</comment>
<dbReference type="InterPro" id="IPR023009">
    <property type="entry name" value="Tyrosine_recombinase_XerC/XerD"/>
</dbReference>
<organism evidence="15 16">
    <name type="scientific">Eiseniibacteriota bacterium</name>
    <dbReference type="NCBI Taxonomy" id="2212470"/>
    <lineage>
        <taxon>Bacteria</taxon>
        <taxon>Candidatus Eiseniibacteriota</taxon>
    </lineage>
</organism>
<evidence type="ECO:0000256" key="1">
    <source>
        <dbReference type="ARBA" id="ARBA00004496"/>
    </source>
</evidence>
<sequence>MEAFSAGAGAGAARARVGTGEREGKPNRMKGTPTRPSRDAGARSVLGERLRQFREHLSLERRLGDNTVRAYVQDLEQYDAFLVARGKRSAAAIKVEDVEAYMQGRGWAASTVARKIASLRAFHEFLRRRGFAEENPALQVRPPRKTRPLPDVLTVEQVEALLGSPRGEDPSSVRDRALLELAYATGLRVSELVRLTLEEVDLTEDLVQCMGKRSRERIVPFGAKAKQALVRYLEAARAHFLKDRSERAVFLTRLGRRFSRMGYWKLLDRYRRAAGIDQPVSPHTLRHSCATHLLEGGCDLRVVQEVLGHRSIETTRIYTHLDRSYLRSEYSHFHPRA</sequence>
<dbReference type="HAMAP" id="MF_01808">
    <property type="entry name" value="Recomb_XerC_XerD"/>
    <property type="match status" value="1"/>
</dbReference>
<dbReference type="EMBL" id="VBOU01000089">
    <property type="protein sequence ID" value="TMQ53228.1"/>
    <property type="molecule type" value="Genomic_DNA"/>
</dbReference>
<keyword evidence="3 10" id="KW-0963">Cytoplasm</keyword>
<feature type="compositionally biased region" description="Low complexity" evidence="11">
    <location>
        <begin position="1"/>
        <end position="18"/>
    </location>
</feature>
<keyword evidence="7 10" id="KW-0238">DNA-binding</keyword>
<feature type="active site" evidence="10">
    <location>
        <position position="188"/>
    </location>
</feature>
<dbReference type="Pfam" id="PF02899">
    <property type="entry name" value="Phage_int_SAM_1"/>
    <property type="match status" value="1"/>
</dbReference>
<keyword evidence="4 10" id="KW-0132">Cell division</keyword>
<dbReference type="PROSITE" id="PS51900">
    <property type="entry name" value="CB"/>
    <property type="match status" value="1"/>
</dbReference>
<feature type="domain" description="Core-binding (CB)" evidence="13">
    <location>
        <begin position="44"/>
        <end position="127"/>
    </location>
</feature>
<dbReference type="PANTHER" id="PTHR30349">
    <property type="entry name" value="PHAGE INTEGRASE-RELATED"/>
    <property type="match status" value="1"/>
</dbReference>
<feature type="active site" evidence="10">
    <location>
        <position position="212"/>
    </location>
</feature>
<comment type="similarity">
    <text evidence="10">Belongs to the 'phage' integrase family. XerC subfamily.</text>
</comment>
<evidence type="ECO:0000259" key="12">
    <source>
        <dbReference type="PROSITE" id="PS51898"/>
    </source>
</evidence>
<dbReference type="NCBIfam" id="NF001399">
    <property type="entry name" value="PRK00283.1"/>
    <property type="match status" value="1"/>
</dbReference>
<dbReference type="NCBIfam" id="TIGR02225">
    <property type="entry name" value="recomb_XerD"/>
    <property type="match status" value="1"/>
</dbReference>
<dbReference type="Proteomes" id="UP000317366">
    <property type="component" value="Unassembled WGS sequence"/>
</dbReference>
<dbReference type="GO" id="GO:0009037">
    <property type="term" value="F:tyrosine-based site-specific recombinase activity"/>
    <property type="evidence" value="ECO:0007669"/>
    <property type="project" value="UniProtKB-UniRule"/>
</dbReference>
<dbReference type="AlphaFoldDB" id="A0A538TDQ7"/>
<protein>
    <recommendedName>
        <fullName evidence="10">Tyrosine recombinase XerC</fullName>
    </recommendedName>
</protein>
<feature type="active site" description="O-(3'-phospho-DNA)-tyrosine intermediate" evidence="10">
    <location>
        <position position="318"/>
    </location>
</feature>
<dbReference type="CDD" id="cd00798">
    <property type="entry name" value="INT_XerDC_C"/>
    <property type="match status" value="1"/>
</dbReference>
<proteinExistence type="inferred from homology"/>